<keyword evidence="2" id="KW-1185">Reference proteome</keyword>
<gene>
    <name evidence="1" type="ordered locus">Bpet4396</name>
</gene>
<reference evidence="1 2" key="1">
    <citation type="journal article" date="2008" name="BMC Genomics">
        <title>The missing link: Bordetella petrii is endowed with both the metabolic versatility of environmental bacteria and virulence traits of pathogenic Bordetellae.</title>
        <authorList>
            <person name="Gross R."/>
            <person name="Guzman C.A."/>
            <person name="Sebaihia M."/>
            <person name="Martins Dos Santos V.A."/>
            <person name="Pieper D.H."/>
            <person name="Koebnik R."/>
            <person name="Lechner M."/>
            <person name="Bartels D."/>
            <person name="Buhrmester J."/>
            <person name="Choudhuri J.V."/>
            <person name="Ebensen T."/>
            <person name="Gaigalat L."/>
            <person name="Herrmann S."/>
            <person name="Khachane A.N."/>
            <person name="Larisch C."/>
            <person name="Link S."/>
            <person name="Linke B."/>
            <person name="Meyer F."/>
            <person name="Mormann S."/>
            <person name="Nakunst D."/>
            <person name="Rueckert C."/>
            <person name="Schneiker-Bekel S."/>
            <person name="Schulze K."/>
            <person name="Vorhoelter F.J."/>
            <person name="Yevsa T."/>
            <person name="Engle J.T."/>
            <person name="Goldman W.E."/>
            <person name="Puehler A."/>
            <person name="Goebel U.B."/>
            <person name="Goesmann A."/>
            <person name="Bloecker H."/>
            <person name="Kaiser O."/>
            <person name="Martinez-Arias R."/>
        </authorList>
    </citation>
    <scope>NUCLEOTIDE SEQUENCE [LARGE SCALE GENOMIC DNA]</scope>
    <source>
        <strain evidence="2">ATCC BAA-461 / DSM 12804 / CCUG 43448 / CIP 107267 / Se-1111R</strain>
    </source>
</reference>
<dbReference type="EMBL" id="AM902716">
    <property type="protein sequence ID" value="CAP44747.1"/>
    <property type="molecule type" value="Genomic_DNA"/>
</dbReference>
<protein>
    <submittedName>
        <fullName evidence="1">Uncharacterized protein</fullName>
    </submittedName>
</protein>
<dbReference type="eggNOG" id="ENOG5032UKF">
    <property type="taxonomic scope" value="Bacteria"/>
</dbReference>
<sequence>MANTDIRCPCCHAAFSLEHATEDEALRELMGMLADLPREVSRPLVAYVGLFRGPSRATAYERQLRLSREVLAMHQDTLLVGVALSETVEAIRAKRDTGEDSRPLKNHNYLKRVVESQQARGAGVVQPLREAAPPGRPASKTAAALAALGRRGHG</sequence>
<dbReference type="Proteomes" id="UP000001225">
    <property type="component" value="Chromosome"/>
</dbReference>
<dbReference type="STRING" id="94624.Bpet4396"/>
<evidence type="ECO:0000313" key="1">
    <source>
        <dbReference type="EMBL" id="CAP44747.1"/>
    </source>
</evidence>
<name>A9ID17_BORPD</name>
<proteinExistence type="predicted"/>
<evidence type="ECO:0000313" key="2">
    <source>
        <dbReference type="Proteomes" id="UP000001225"/>
    </source>
</evidence>
<accession>A9ID17</accession>
<dbReference type="AlphaFoldDB" id="A9ID17"/>
<dbReference type="KEGG" id="bpt:Bpet4396"/>
<organism evidence="1 2">
    <name type="scientific">Bordetella petrii (strain ATCC BAA-461 / DSM 12804 / CCUG 43448 / CIP 107267 / Se-1111R)</name>
    <dbReference type="NCBI Taxonomy" id="340100"/>
    <lineage>
        <taxon>Bacteria</taxon>
        <taxon>Pseudomonadati</taxon>
        <taxon>Pseudomonadota</taxon>
        <taxon>Betaproteobacteria</taxon>
        <taxon>Burkholderiales</taxon>
        <taxon>Alcaligenaceae</taxon>
        <taxon>Bordetella</taxon>
    </lineage>
</organism>